<keyword evidence="3 9" id="KW-0808">Transferase</keyword>
<dbReference type="Pfam" id="PF00953">
    <property type="entry name" value="Glycos_transf_4"/>
    <property type="match status" value="1"/>
</dbReference>
<comment type="subcellular location">
    <subcellularLocation>
        <location evidence="1">Cell membrane</location>
        <topology evidence="1">Multi-pass membrane protein</topology>
    </subcellularLocation>
</comment>
<keyword evidence="6 8" id="KW-0472">Membrane</keyword>
<feature type="transmembrane region" description="Helical" evidence="8">
    <location>
        <begin position="137"/>
        <end position="158"/>
    </location>
</feature>
<feature type="transmembrane region" description="Helical" evidence="8">
    <location>
        <begin position="284"/>
        <end position="315"/>
    </location>
</feature>
<gene>
    <name evidence="9" type="ORF">OBE_04164</name>
</gene>
<reference evidence="9" key="1">
    <citation type="journal article" date="2013" name="Environ. Microbiol.">
        <title>Microbiota from the distal guts of lean and obese adolescents exhibit partial functional redundancy besides clear differences in community structure.</title>
        <authorList>
            <person name="Ferrer M."/>
            <person name="Ruiz A."/>
            <person name="Lanza F."/>
            <person name="Haange S.B."/>
            <person name="Oberbach A."/>
            <person name="Till H."/>
            <person name="Bargiela R."/>
            <person name="Campoy C."/>
            <person name="Segura M.T."/>
            <person name="Richter M."/>
            <person name="von Bergen M."/>
            <person name="Seifert J."/>
            <person name="Suarez A."/>
        </authorList>
    </citation>
    <scope>NUCLEOTIDE SEQUENCE</scope>
</reference>
<evidence type="ECO:0000256" key="6">
    <source>
        <dbReference type="ARBA" id="ARBA00023136"/>
    </source>
</evidence>
<feature type="transmembrane region" description="Helical" evidence="8">
    <location>
        <begin position="240"/>
        <end position="263"/>
    </location>
</feature>
<feature type="compositionally biased region" description="Basic and acidic residues" evidence="7">
    <location>
        <begin position="369"/>
        <end position="379"/>
    </location>
</feature>
<dbReference type="InterPro" id="IPR000715">
    <property type="entry name" value="Glycosyl_transferase_4"/>
</dbReference>
<dbReference type="EMBL" id="AJWZ01002821">
    <property type="protein sequence ID" value="EKC69908.1"/>
    <property type="molecule type" value="Genomic_DNA"/>
</dbReference>
<dbReference type="PANTHER" id="PTHR22926:SF3">
    <property type="entry name" value="UNDECAPRENYL-PHOSPHATE ALPHA-N-ACETYLGLUCOSAMINYL 1-PHOSPHATE TRANSFERASE"/>
    <property type="match status" value="1"/>
</dbReference>
<feature type="transmembrane region" description="Helical" evidence="8">
    <location>
        <begin position="6"/>
        <end position="27"/>
    </location>
</feature>
<evidence type="ECO:0000256" key="4">
    <source>
        <dbReference type="ARBA" id="ARBA00022692"/>
    </source>
</evidence>
<feature type="transmembrane region" description="Helical" evidence="8">
    <location>
        <begin position="165"/>
        <end position="183"/>
    </location>
</feature>
<evidence type="ECO:0000256" key="7">
    <source>
        <dbReference type="SAM" id="MobiDB-lite"/>
    </source>
</evidence>
<name>K1TJE8_9ZZZZ</name>
<keyword evidence="4 8" id="KW-0812">Transmembrane</keyword>
<dbReference type="GO" id="GO:0009103">
    <property type="term" value="P:lipopolysaccharide biosynthetic process"/>
    <property type="evidence" value="ECO:0007669"/>
    <property type="project" value="TreeGrafter"/>
</dbReference>
<protein>
    <submittedName>
        <fullName evidence="9">Undecaprenyl-phosphate N-acetylglucosaminyl 1-phosphate transferase</fullName>
    </submittedName>
</protein>
<evidence type="ECO:0000256" key="2">
    <source>
        <dbReference type="ARBA" id="ARBA00022475"/>
    </source>
</evidence>
<keyword evidence="2" id="KW-1003">Cell membrane</keyword>
<feature type="region of interest" description="Disordered" evidence="7">
    <location>
        <begin position="357"/>
        <end position="397"/>
    </location>
</feature>
<feature type="transmembrane region" description="Helical" evidence="8">
    <location>
        <begin position="321"/>
        <end position="341"/>
    </location>
</feature>
<dbReference type="AlphaFoldDB" id="K1TJE8"/>
<feature type="transmembrane region" description="Helical" evidence="8">
    <location>
        <begin position="78"/>
        <end position="95"/>
    </location>
</feature>
<organism evidence="9">
    <name type="scientific">human gut metagenome</name>
    <dbReference type="NCBI Taxonomy" id="408170"/>
    <lineage>
        <taxon>unclassified sequences</taxon>
        <taxon>metagenomes</taxon>
        <taxon>organismal metagenomes</taxon>
    </lineage>
</organism>
<evidence type="ECO:0000256" key="3">
    <source>
        <dbReference type="ARBA" id="ARBA00022679"/>
    </source>
</evidence>
<dbReference type="CDD" id="cd06853">
    <property type="entry name" value="GT_WecA_like"/>
    <property type="match status" value="1"/>
</dbReference>
<dbReference type="GO" id="GO:0071555">
    <property type="term" value="P:cell wall organization"/>
    <property type="evidence" value="ECO:0007669"/>
    <property type="project" value="TreeGrafter"/>
</dbReference>
<feature type="transmembrane region" description="Helical" evidence="8">
    <location>
        <begin position="215"/>
        <end position="234"/>
    </location>
</feature>
<feature type="transmembrane region" description="Helical" evidence="8">
    <location>
        <begin position="55"/>
        <end position="72"/>
    </location>
</feature>
<dbReference type="PROSITE" id="PS01348">
    <property type="entry name" value="MRAY_2"/>
    <property type="match status" value="1"/>
</dbReference>
<feature type="transmembrane region" description="Helical" evidence="8">
    <location>
        <begin position="107"/>
        <end position="125"/>
    </location>
</feature>
<keyword evidence="5 8" id="KW-1133">Transmembrane helix</keyword>
<evidence type="ECO:0000256" key="5">
    <source>
        <dbReference type="ARBA" id="ARBA00022989"/>
    </source>
</evidence>
<dbReference type="GO" id="GO:0044038">
    <property type="term" value="P:cell wall macromolecule biosynthetic process"/>
    <property type="evidence" value="ECO:0007669"/>
    <property type="project" value="TreeGrafter"/>
</dbReference>
<evidence type="ECO:0000313" key="9">
    <source>
        <dbReference type="EMBL" id="EKC69908.1"/>
    </source>
</evidence>
<evidence type="ECO:0000256" key="1">
    <source>
        <dbReference type="ARBA" id="ARBA00004651"/>
    </source>
</evidence>
<accession>K1TJE8</accession>
<dbReference type="GO" id="GO:0016780">
    <property type="term" value="F:phosphotransferase activity, for other substituted phosphate groups"/>
    <property type="evidence" value="ECO:0007669"/>
    <property type="project" value="InterPro"/>
</dbReference>
<feature type="transmembrane region" description="Helical" evidence="8">
    <location>
        <begin position="189"/>
        <end position="208"/>
    </location>
</feature>
<dbReference type="InterPro" id="IPR018480">
    <property type="entry name" value="PNAcMuramoyl-5peptid_Trfase_CS"/>
</dbReference>
<feature type="compositionally biased region" description="Basic residues" evidence="7">
    <location>
        <begin position="380"/>
        <end position="397"/>
    </location>
</feature>
<comment type="caution">
    <text evidence="9">The sequence shown here is derived from an EMBL/GenBank/DDBJ whole genome shotgun (WGS) entry which is preliminary data.</text>
</comment>
<proteinExistence type="predicted"/>
<dbReference type="GO" id="GO:0005886">
    <property type="term" value="C:plasma membrane"/>
    <property type="evidence" value="ECO:0007669"/>
    <property type="project" value="UniProtKB-SubCell"/>
</dbReference>
<dbReference type="PANTHER" id="PTHR22926">
    <property type="entry name" value="PHOSPHO-N-ACETYLMURAMOYL-PENTAPEPTIDE-TRANSFERASE"/>
    <property type="match status" value="1"/>
</dbReference>
<evidence type="ECO:0000256" key="8">
    <source>
        <dbReference type="SAM" id="Phobius"/>
    </source>
</evidence>
<sequence>MKIEVLNALKIVITTFICSAIIMPFMIKIAKHVGALDVPRSDEGNRHIHTKTTPYFGGLGVFLSFLLGYMIFGTPSIRMNSILIGSFIVILTGITDDIAPIKSWQKLIGHLIAASVIVFYGNITLNNITVFGFNLDFGIFAYPLTIFFIVACTNIINLIDGLDGLSGGICSIFFLTIGIIGLYQGRSGSLVMILTFIMLGATLGFLLYNFHNAKIFAGDCSTFLGFIIAIISLLEFKGPALTSFFVPITILAIPILDTLFAIIRRTLKGKPIFSADKQHLHHQLLGMNFSPTVTVIIIYVIDILFSLATILFMIQDHTIGIIIYLVLFVAMLWFVFHTSIISDKSPKLVKSIEEKIKSPKKKSNVSTKITKENKKDNSQNRHKKSKNTKVTTKNKRK</sequence>